<evidence type="ECO:0000256" key="1">
    <source>
        <dbReference type="ARBA" id="ARBA00004123"/>
    </source>
</evidence>
<dbReference type="InterPro" id="IPR018501">
    <property type="entry name" value="DDT_dom"/>
</dbReference>
<dbReference type="Pfam" id="PF02791">
    <property type="entry name" value="DDT"/>
    <property type="match status" value="1"/>
</dbReference>
<proteinExistence type="predicted"/>
<dbReference type="GO" id="GO:0006338">
    <property type="term" value="P:chromatin remodeling"/>
    <property type="evidence" value="ECO:0007669"/>
    <property type="project" value="InterPro"/>
</dbReference>
<evidence type="ECO:0000256" key="2">
    <source>
        <dbReference type="ARBA" id="ARBA00023242"/>
    </source>
</evidence>
<dbReference type="Proteomes" id="UP000092462">
    <property type="component" value="Unassembled WGS sequence"/>
</dbReference>
<dbReference type="PANTHER" id="PTHR47092">
    <property type="entry name" value="CAT EYE SYNDROME CRITICAL REGION PROTEIN 2"/>
    <property type="match status" value="1"/>
</dbReference>
<dbReference type="PANTHER" id="PTHR47092:SF1">
    <property type="entry name" value="CHROMATIN REMODELING REGULATOR CECR2"/>
    <property type="match status" value="1"/>
</dbReference>
<dbReference type="VEuPathDB" id="VectorBase:PPAI002837"/>
<protein>
    <submittedName>
        <fullName evidence="3">Uncharacterized protein</fullName>
    </submittedName>
</protein>
<dbReference type="EnsemblMetazoa" id="PPAI002837-RA">
    <property type="protein sequence ID" value="PPAI002837-PA"/>
    <property type="gene ID" value="PPAI002837"/>
</dbReference>
<dbReference type="InterPro" id="IPR029614">
    <property type="entry name" value="CECR2"/>
</dbReference>
<name>A0A1B0D5T0_PHLPP</name>
<evidence type="ECO:0000313" key="3">
    <source>
        <dbReference type="EnsemblMetazoa" id="PPAI002837-PA"/>
    </source>
</evidence>
<organism evidence="3 4">
    <name type="scientific">Phlebotomus papatasi</name>
    <name type="common">Sandfly</name>
    <dbReference type="NCBI Taxonomy" id="29031"/>
    <lineage>
        <taxon>Eukaryota</taxon>
        <taxon>Metazoa</taxon>
        <taxon>Ecdysozoa</taxon>
        <taxon>Arthropoda</taxon>
        <taxon>Hexapoda</taxon>
        <taxon>Insecta</taxon>
        <taxon>Pterygota</taxon>
        <taxon>Neoptera</taxon>
        <taxon>Endopterygota</taxon>
        <taxon>Diptera</taxon>
        <taxon>Nematocera</taxon>
        <taxon>Psychodoidea</taxon>
        <taxon>Psychodidae</taxon>
        <taxon>Phlebotomus</taxon>
        <taxon>Phlebotomus</taxon>
    </lineage>
</organism>
<dbReference type="GO" id="GO:0090537">
    <property type="term" value="C:CERF complex"/>
    <property type="evidence" value="ECO:0007669"/>
    <property type="project" value="InterPro"/>
</dbReference>
<keyword evidence="2" id="KW-0539">Nucleus</keyword>
<dbReference type="PROSITE" id="PS50827">
    <property type="entry name" value="DDT"/>
    <property type="match status" value="1"/>
</dbReference>
<sequence>MFPTFISILDIQSWWEVPCVAHFCSLFSQIFNLPDFHIEDLEEALLADGNESQTTLLSDLIVSLLRGCDILQNSRQHIHTSNYQMFLRRLFRKQCQVHNIENPFDSDTDFQLLPLRRKLEILHNLCYFRLESKNVPELLDKLEADSLRIEPLGYDDKDSAYWYFFGTRLYREDYLKSEKKHKLKCDAVWQVICFTEDDWTNLAAKLKASTSRRNRALSKILYENFLPKIPKLFKEKEDQRRRK</sequence>
<accession>A0A1B0D5T0</accession>
<comment type="subcellular location">
    <subcellularLocation>
        <location evidence="1">Nucleus</location>
    </subcellularLocation>
</comment>
<dbReference type="EMBL" id="AJVK01000293">
    <property type="status" value="NOT_ANNOTATED_CDS"/>
    <property type="molecule type" value="Genomic_DNA"/>
</dbReference>
<keyword evidence="4" id="KW-1185">Reference proteome</keyword>
<reference evidence="3" key="1">
    <citation type="submission" date="2022-08" db="UniProtKB">
        <authorList>
            <consortium name="EnsemblMetazoa"/>
        </authorList>
    </citation>
    <scope>IDENTIFICATION</scope>
    <source>
        <strain evidence="3">Israel</strain>
    </source>
</reference>
<evidence type="ECO:0000313" key="4">
    <source>
        <dbReference type="Proteomes" id="UP000092462"/>
    </source>
</evidence>
<dbReference type="AlphaFoldDB" id="A0A1B0D5T0"/>